<feature type="transmembrane region" description="Helical" evidence="5">
    <location>
        <begin position="321"/>
        <end position="342"/>
    </location>
</feature>
<feature type="transmembrane region" description="Helical" evidence="5">
    <location>
        <begin position="231"/>
        <end position="249"/>
    </location>
</feature>
<reference evidence="7" key="1">
    <citation type="submission" date="2021-01" db="EMBL/GenBank/DDBJ databases">
        <title>Whole genome shotgun sequence of Virgisporangium aliadipatigenens NBRC 105644.</title>
        <authorList>
            <person name="Komaki H."/>
            <person name="Tamura T."/>
        </authorList>
    </citation>
    <scope>NUCLEOTIDE SEQUENCE</scope>
    <source>
        <strain evidence="7">NBRC 105644</strain>
    </source>
</reference>
<dbReference type="InterPro" id="IPR011701">
    <property type="entry name" value="MFS"/>
</dbReference>
<feature type="domain" description="Major facilitator superfamily (MFS) profile" evidence="6">
    <location>
        <begin position="14"/>
        <end position="372"/>
    </location>
</feature>
<gene>
    <name evidence="7" type="ORF">Val02_57790</name>
</gene>
<keyword evidence="3 5" id="KW-1133">Transmembrane helix</keyword>
<dbReference type="GO" id="GO:0005886">
    <property type="term" value="C:plasma membrane"/>
    <property type="evidence" value="ECO:0007669"/>
    <property type="project" value="UniProtKB-SubCell"/>
</dbReference>
<keyword evidence="8" id="KW-1185">Reference proteome</keyword>
<evidence type="ECO:0000256" key="3">
    <source>
        <dbReference type="ARBA" id="ARBA00022989"/>
    </source>
</evidence>
<proteinExistence type="predicted"/>
<feature type="transmembrane region" description="Helical" evidence="5">
    <location>
        <begin position="76"/>
        <end position="98"/>
    </location>
</feature>
<dbReference type="PANTHER" id="PTHR23531">
    <property type="entry name" value="QUINOLENE RESISTANCE PROTEIN NORA"/>
    <property type="match status" value="1"/>
</dbReference>
<evidence type="ECO:0000256" key="5">
    <source>
        <dbReference type="SAM" id="Phobius"/>
    </source>
</evidence>
<evidence type="ECO:0000313" key="7">
    <source>
        <dbReference type="EMBL" id="GIJ48893.1"/>
    </source>
</evidence>
<sequence length="372" mass="37419">MVSTDAKREPLLTGPVLALLGTVVGALASFYLLLSVVPEYAVRGGWGTRGAGLCTAALMFGTVLTELAAPALIGRFGYRSVITVALLLLGAPAVGLAFTASGFALVAACLLRGAGIGVVFVAGSALAAELAPPGRRGEVLGIFGVAAGAPSIVFLPSGVWLSEHIGYAPVFVTAGALALLATLAVRRLPAAPMPAAEPGSAGGLGALTVAFGVIATAAGVLPTFLPLGTRLAALALLIQSCVTPFARWAVSRAPERHHRPLLLAGVALASAGVLGMVRAADVVPLVVASVLFGAGFGMVQHVTLALMFARVPTSGYRRVSMLWNIAYDAGMGVGAVAFGALVARNGFAPAYALLAAVMLAVLLPLARATRRA</sequence>
<dbReference type="GO" id="GO:0022857">
    <property type="term" value="F:transmembrane transporter activity"/>
    <property type="evidence" value="ECO:0007669"/>
    <property type="project" value="InterPro"/>
</dbReference>
<dbReference type="PANTHER" id="PTHR23531:SF1">
    <property type="entry name" value="QUINOLENE RESISTANCE PROTEIN NORA"/>
    <property type="match status" value="1"/>
</dbReference>
<feature type="transmembrane region" description="Helical" evidence="5">
    <location>
        <begin position="348"/>
        <end position="366"/>
    </location>
</feature>
<organism evidence="7 8">
    <name type="scientific">Virgisporangium aliadipatigenens</name>
    <dbReference type="NCBI Taxonomy" id="741659"/>
    <lineage>
        <taxon>Bacteria</taxon>
        <taxon>Bacillati</taxon>
        <taxon>Actinomycetota</taxon>
        <taxon>Actinomycetes</taxon>
        <taxon>Micromonosporales</taxon>
        <taxon>Micromonosporaceae</taxon>
        <taxon>Virgisporangium</taxon>
    </lineage>
</organism>
<name>A0A8J3YSF0_9ACTN</name>
<dbReference type="PROSITE" id="PS00217">
    <property type="entry name" value="SUGAR_TRANSPORT_2"/>
    <property type="match status" value="1"/>
</dbReference>
<dbReference type="InterPro" id="IPR052714">
    <property type="entry name" value="MFS_Exporter"/>
</dbReference>
<feature type="transmembrane region" description="Helical" evidence="5">
    <location>
        <begin position="12"/>
        <end position="34"/>
    </location>
</feature>
<dbReference type="InterPro" id="IPR005829">
    <property type="entry name" value="Sugar_transporter_CS"/>
</dbReference>
<protein>
    <submittedName>
        <fullName evidence="7">MFS transporter</fullName>
    </submittedName>
</protein>
<dbReference type="InterPro" id="IPR036259">
    <property type="entry name" value="MFS_trans_sf"/>
</dbReference>
<feature type="transmembrane region" description="Helical" evidence="5">
    <location>
        <begin position="139"/>
        <end position="159"/>
    </location>
</feature>
<feature type="transmembrane region" description="Helical" evidence="5">
    <location>
        <begin position="165"/>
        <end position="185"/>
    </location>
</feature>
<dbReference type="PROSITE" id="PS50850">
    <property type="entry name" value="MFS"/>
    <property type="match status" value="1"/>
</dbReference>
<evidence type="ECO:0000313" key="8">
    <source>
        <dbReference type="Proteomes" id="UP000619260"/>
    </source>
</evidence>
<keyword evidence="2 5" id="KW-0812">Transmembrane</keyword>
<dbReference type="Gene3D" id="1.20.1250.20">
    <property type="entry name" value="MFS general substrate transporter like domains"/>
    <property type="match status" value="1"/>
</dbReference>
<comment type="subcellular location">
    <subcellularLocation>
        <location evidence="1">Cell membrane</location>
        <topology evidence="1">Multi-pass membrane protein</topology>
    </subcellularLocation>
</comment>
<dbReference type="InterPro" id="IPR020846">
    <property type="entry name" value="MFS_dom"/>
</dbReference>
<feature type="transmembrane region" description="Helical" evidence="5">
    <location>
        <begin position="261"/>
        <end position="280"/>
    </location>
</feature>
<evidence type="ECO:0000256" key="2">
    <source>
        <dbReference type="ARBA" id="ARBA00022692"/>
    </source>
</evidence>
<accession>A0A8J3YSF0</accession>
<feature type="transmembrane region" description="Helical" evidence="5">
    <location>
        <begin position="104"/>
        <end position="127"/>
    </location>
</feature>
<feature type="transmembrane region" description="Helical" evidence="5">
    <location>
        <begin position="206"/>
        <end position="225"/>
    </location>
</feature>
<dbReference type="EMBL" id="BOPF01000023">
    <property type="protein sequence ID" value="GIJ48893.1"/>
    <property type="molecule type" value="Genomic_DNA"/>
</dbReference>
<dbReference type="RefSeq" id="WP_203902366.1">
    <property type="nucleotide sequence ID" value="NZ_BOPF01000023.1"/>
</dbReference>
<dbReference type="Pfam" id="PF07690">
    <property type="entry name" value="MFS_1"/>
    <property type="match status" value="1"/>
</dbReference>
<evidence type="ECO:0000256" key="4">
    <source>
        <dbReference type="ARBA" id="ARBA00023136"/>
    </source>
</evidence>
<keyword evidence="4 5" id="KW-0472">Membrane</keyword>
<feature type="transmembrane region" description="Helical" evidence="5">
    <location>
        <begin position="286"/>
        <end position="309"/>
    </location>
</feature>
<dbReference type="AlphaFoldDB" id="A0A8J3YSF0"/>
<comment type="caution">
    <text evidence="7">The sequence shown here is derived from an EMBL/GenBank/DDBJ whole genome shotgun (WGS) entry which is preliminary data.</text>
</comment>
<dbReference type="Proteomes" id="UP000619260">
    <property type="component" value="Unassembled WGS sequence"/>
</dbReference>
<dbReference type="SUPFAM" id="SSF103473">
    <property type="entry name" value="MFS general substrate transporter"/>
    <property type="match status" value="1"/>
</dbReference>
<feature type="transmembrane region" description="Helical" evidence="5">
    <location>
        <begin position="46"/>
        <end position="64"/>
    </location>
</feature>
<evidence type="ECO:0000259" key="6">
    <source>
        <dbReference type="PROSITE" id="PS50850"/>
    </source>
</evidence>
<evidence type="ECO:0000256" key="1">
    <source>
        <dbReference type="ARBA" id="ARBA00004651"/>
    </source>
</evidence>